<proteinExistence type="predicted"/>
<dbReference type="PANTHER" id="PTHR46270:SF2">
    <property type="entry name" value="TIR DOMAIN-CONTAINING PROTEIN"/>
    <property type="match status" value="1"/>
</dbReference>
<sequence length="718" mass="81284">MGCGASVNSGQEHNSAVLSQSPPEETPQSADATVTDCELQSESENVEDPRETCLEEVEKYYTSGNESTLAARQKRTTESFEFLLQWGSVSRLCDFIADGLESEGYLKDGQNGTERETLDDQIIPLMAAVEILSKFLHVSEEISRDVLNHTRLLPVLLGKLENWTHLHMNNSLSGREEHVLLRDSLYIVYYVTMREDTLSRVRTLKPAVSDVIGGYQESHRKENRITAIATLANVITEKEAESENYTEMIGFLLEQLETALRDSTHNSDGWTATELLRVVHQLGQKERFKQPLVAADILRILKDGVRSADEEERLESLKVIRLLSFEKENVEEILKSEDLVDLLIKMYLAKDTPSECFRVLEGILWLLRSKMENTKKYQKTAQKLFPAPSKKTTEKPKRLQHVMLSYQHGYQKVVNSIYEFLEKQGDFKVWMDKYEMRHGSILQLMAEAVEDAFVVIPCVSESYRNSENCQAEYAHSKKKPIIPLMMETGYDPDGWLGILKSNLYHYDFSKCDNGDSEFDNLVTDLVEAIREVRDGKKAPLDGGTSQRKPVGMPAATGVQGQPEDSTINPPVETGKTCTFSNEPPTEARLCPSDPQCSPDMYHCRCQCPCCCSRKVSRSQSSRPVTRTRNYRTPYLALPYKVSGMPVPTIRRSNSNGVRGGAGSITMDILREMLQEMVDERIQQGRSEQIQEVQTEIAQLTTFMRALRQDVADIKARPS</sequence>
<dbReference type="SUPFAM" id="SSF52200">
    <property type="entry name" value="Toll/Interleukin receptor TIR domain"/>
    <property type="match status" value="1"/>
</dbReference>
<feature type="compositionally biased region" description="Polar residues" evidence="1">
    <location>
        <begin position="558"/>
        <end position="568"/>
    </location>
</feature>
<evidence type="ECO:0000259" key="2">
    <source>
        <dbReference type="Pfam" id="PF13676"/>
    </source>
</evidence>
<dbReference type="AlphaFoldDB" id="A0ABD0LI34"/>
<feature type="domain" description="TIR" evidence="2">
    <location>
        <begin position="402"/>
        <end position="521"/>
    </location>
</feature>
<dbReference type="PANTHER" id="PTHR46270">
    <property type="entry name" value="ARMADILLO-TYPE FOLD-RELATED"/>
    <property type="match status" value="1"/>
</dbReference>
<dbReference type="Gene3D" id="1.25.10.10">
    <property type="entry name" value="Leucine-rich Repeat Variant"/>
    <property type="match status" value="1"/>
</dbReference>
<dbReference type="Gene3D" id="3.40.50.10140">
    <property type="entry name" value="Toll/interleukin-1 receptor homology (TIR) domain"/>
    <property type="match status" value="1"/>
</dbReference>
<evidence type="ECO:0000313" key="4">
    <source>
        <dbReference type="Proteomes" id="UP001519460"/>
    </source>
</evidence>
<dbReference type="InterPro" id="IPR035897">
    <property type="entry name" value="Toll_tir_struct_dom_sf"/>
</dbReference>
<dbReference type="InterPro" id="IPR011989">
    <property type="entry name" value="ARM-like"/>
</dbReference>
<feature type="region of interest" description="Disordered" evidence="1">
    <location>
        <begin position="1"/>
        <end position="51"/>
    </location>
</feature>
<feature type="region of interest" description="Disordered" evidence="1">
    <location>
        <begin position="536"/>
        <end position="570"/>
    </location>
</feature>
<comment type="caution">
    <text evidence="3">The sequence shown here is derived from an EMBL/GenBank/DDBJ whole genome shotgun (WGS) entry which is preliminary data.</text>
</comment>
<feature type="compositionally biased region" description="Polar residues" evidence="1">
    <location>
        <begin position="1"/>
        <end position="38"/>
    </location>
</feature>
<evidence type="ECO:0000313" key="3">
    <source>
        <dbReference type="EMBL" id="KAK7499204.1"/>
    </source>
</evidence>
<dbReference type="InterPro" id="IPR000157">
    <property type="entry name" value="TIR_dom"/>
</dbReference>
<dbReference type="Proteomes" id="UP001519460">
    <property type="component" value="Unassembled WGS sequence"/>
</dbReference>
<name>A0ABD0LI34_9CAEN</name>
<keyword evidence="4" id="KW-1185">Reference proteome</keyword>
<gene>
    <name evidence="3" type="ORF">BaRGS_00009464</name>
</gene>
<dbReference type="Pfam" id="PF13676">
    <property type="entry name" value="TIR_2"/>
    <property type="match status" value="1"/>
</dbReference>
<evidence type="ECO:0000256" key="1">
    <source>
        <dbReference type="SAM" id="MobiDB-lite"/>
    </source>
</evidence>
<protein>
    <recommendedName>
        <fullName evidence="2">TIR domain-containing protein</fullName>
    </recommendedName>
</protein>
<reference evidence="3 4" key="1">
    <citation type="journal article" date="2023" name="Sci. Data">
        <title>Genome assembly of the Korean intertidal mud-creeper Batillaria attramentaria.</title>
        <authorList>
            <person name="Patra A.K."/>
            <person name="Ho P.T."/>
            <person name="Jun S."/>
            <person name="Lee S.J."/>
            <person name="Kim Y."/>
            <person name="Won Y.J."/>
        </authorList>
    </citation>
    <scope>NUCLEOTIDE SEQUENCE [LARGE SCALE GENOMIC DNA]</scope>
    <source>
        <strain evidence="3">Wonlab-2016</strain>
    </source>
</reference>
<organism evidence="3 4">
    <name type="scientific">Batillaria attramentaria</name>
    <dbReference type="NCBI Taxonomy" id="370345"/>
    <lineage>
        <taxon>Eukaryota</taxon>
        <taxon>Metazoa</taxon>
        <taxon>Spiralia</taxon>
        <taxon>Lophotrochozoa</taxon>
        <taxon>Mollusca</taxon>
        <taxon>Gastropoda</taxon>
        <taxon>Caenogastropoda</taxon>
        <taxon>Sorbeoconcha</taxon>
        <taxon>Cerithioidea</taxon>
        <taxon>Batillariidae</taxon>
        <taxon>Batillaria</taxon>
    </lineage>
</organism>
<accession>A0ABD0LI34</accession>
<dbReference type="EMBL" id="JACVVK020000045">
    <property type="protein sequence ID" value="KAK7499204.1"/>
    <property type="molecule type" value="Genomic_DNA"/>
</dbReference>
<dbReference type="SUPFAM" id="SSF48371">
    <property type="entry name" value="ARM repeat"/>
    <property type="match status" value="1"/>
</dbReference>
<dbReference type="InterPro" id="IPR016024">
    <property type="entry name" value="ARM-type_fold"/>
</dbReference>